<sequence>MNEEAVFQYIEQYASSEELEEKAAQPDSGIVDLPVVSLAQNPDVLIFDVRNIRILREKYGILGVLTGTLAQYPQQNFFLSVPLKLFIWEVIWLVESGKARLVDQARYRIEKARRLAEGGRIENDNRVLLSKNEKHDNSKNTQENREPNFVVTKNTDTSKKCEDFIAEYEIPLRDYLNAYIKSSSLKIEDILSRYHNFKYLKEMGFFMNPGLKFGGDLVIYPGDPLRFHSYSIVKFNMVDLQDLVVGGRLATSVKKNIIILGDEENSSNDLNDNIEACLNRPPQKVAFSIEWAGFG</sequence>
<dbReference type="eggNOG" id="KOG4133">
    <property type="taxonomic scope" value="Eukaryota"/>
</dbReference>
<evidence type="ECO:0000256" key="3">
    <source>
        <dbReference type="ARBA" id="ARBA00023239"/>
    </source>
</evidence>
<dbReference type="GO" id="GO:0000213">
    <property type="term" value="F:tRNA-intron lyase activity"/>
    <property type="evidence" value="ECO:0007669"/>
    <property type="project" value="UniProtKB-UniRule"/>
</dbReference>
<dbReference type="OMA" id="RTFSLEW"/>
<dbReference type="AlphaFoldDB" id="A3LT26"/>
<evidence type="ECO:0000259" key="7">
    <source>
        <dbReference type="Pfam" id="PF01974"/>
    </source>
</evidence>
<dbReference type="GO" id="GO:0000214">
    <property type="term" value="C:tRNA-intron endonuclease complex"/>
    <property type="evidence" value="ECO:0007669"/>
    <property type="project" value="UniProtKB-UniRule"/>
</dbReference>
<evidence type="ECO:0000256" key="1">
    <source>
        <dbReference type="ARBA" id="ARBA00008078"/>
    </source>
</evidence>
<feature type="region of interest" description="Disordered" evidence="6">
    <location>
        <begin position="129"/>
        <end position="148"/>
    </location>
</feature>
<evidence type="ECO:0000256" key="6">
    <source>
        <dbReference type="SAM" id="MobiDB-lite"/>
    </source>
</evidence>
<dbReference type="Pfam" id="PF01974">
    <property type="entry name" value="tRNA_int_endo"/>
    <property type="match status" value="1"/>
</dbReference>
<dbReference type="PANTHER" id="PTHR13070:SF0">
    <property type="entry name" value="TRNA-SPLICING ENDONUCLEASE SUBUNIT SEN34"/>
    <property type="match status" value="1"/>
</dbReference>
<dbReference type="FunCoup" id="A3LT26">
    <property type="interactions" value="153"/>
</dbReference>
<dbReference type="OrthoDB" id="48041at2759"/>
<dbReference type="PANTHER" id="PTHR13070">
    <property type="entry name" value="TRNA-SPLICING ENDONUCLEASE SUBUNIT SEN34-RELATED"/>
    <property type="match status" value="1"/>
</dbReference>
<dbReference type="InterPro" id="IPR011856">
    <property type="entry name" value="tRNA_endonuc-like_dom_sf"/>
</dbReference>
<evidence type="ECO:0000259" key="8">
    <source>
        <dbReference type="Pfam" id="PF26577"/>
    </source>
</evidence>
<evidence type="ECO:0000256" key="5">
    <source>
        <dbReference type="PIRSR" id="PIRSR017250-50"/>
    </source>
</evidence>
<dbReference type="GO" id="GO:0000379">
    <property type="term" value="P:tRNA-type intron splice site recognition and cleavage"/>
    <property type="evidence" value="ECO:0007669"/>
    <property type="project" value="UniProtKB-UniRule"/>
</dbReference>
<comment type="similarity">
    <text evidence="1 4">Belongs to the tRNA-intron endonuclease family.</text>
</comment>
<dbReference type="CDD" id="cd22363">
    <property type="entry name" value="tRNA-intron_lyase_C"/>
    <property type="match status" value="1"/>
</dbReference>
<feature type="active site" evidence="5">
    <location>
        <position position="255"/>
    </location>
</feature>
<dbReference type="EMBL" id="CP000498">
    <property type="protein sequence ID" value="ABN66337.2"/>
    <property type="molecule type" value="Genomic_DNA"/>
</dbReference>
<feature type="compositionally biased region" description="Basic and acidic residues" evidence="6">
    <location>
        <begin position="129"/>
        <end position="146"/>
    </location>
</feature>
<dbReference type="InterPro" id="IPR016690">
    <property type="entry name" value="TSEN34"/>
</dbReference>
<dbReference type="Gene3D" id="3.40.1350.10">
    <property type="match status" value="1"/>
</dbReference>
<dbReference type="PIRSF" id="PIRSF017250">
    <property type="entry name" value="tRNA_splic_SEN34"/>
    <property type="match status" value="1"/>
</dbReference>
<dbReference type="Proteomes" id="UP000002258">
    <property type="component" value="Chromosome 4"/>
</dbReference>
<reference evidence="9 10" key="1">
    <citation type="journal article" date="2007" name="Nat. Biotechnol.">
        <title>Genome sequence of the lignocellulose-bioconverting and xylose-fermenting yeast Pichia stipitis.</title>
        <authorList>
            <person name="Jeffries T.W."/>
            <person name="Grigoriev I.V."/>
            <person name="Grimwood J."/>
            <person name="Laplaza J.M."/>
            <person name="Aerts A."/>
            <person name="Salamov A."/>
            <person name="Schmutz J."/>
            <person name="Lindquist E."/>
            <person name="Dehal P."/>
            <person name="Shapiro H."/>
            <person name="Jin Y.S."/>
            <person name="Passoth V."/>
            <person name="Richardson P.M."/>
        </authorList>
    </citation>
    <scope>NUCLEOTIDE SEQUENCE [LARGE SCALE GENOMIC DNA]</scope>
    <source>
        <strain evidence="10">ATCC 58785 / CBS 6054 / NBRC 10063 / NRRL Y-11545</strain>
    </source>
</reference>
<gene>
    <name evidence="9" type="ORF">PICST_31261</name>
</gene>
<evidence type="ECO:0000313" key="10">
    <source>
        <dbReference type="Proteomes" id="UP000002258"/>
    </source>
</evidence>
<evidence type="ECO:0000313" key="9">
    <source>
        <dbReference type="EMBL" id="ABN66337.2"/>
    </source>
</evidence>
<dbReference type="Pfam" id="PF26577">
    <property type="entry name" value="TSEN34_N"/>
    <property type="match status" value="1"/>
</dbReference>
<dbReference type="InterPro" id="IPR036167">
    <property type="entry name" value="tRNA_intron_Endo_cat-like_sf"/>
</dbReference>
<dbReference type="GeneID" id="4838699"/>
<dbReference type="EC" id="4.6.1.16" evidence="4"/>
<feature type="active site" evidence="5">
    <location>
        <position position="228"/>
    </location>
</feature>
<feature type="active site" evidence="5">
    <location>
        <position position="220"/>
    </location>
</feature>
<protein>
    <recommendedName>
        <fullName evidence="4">tRNA-splicing endonuclease subunit Sen34</fullName>
        <ecNumber evidence="4">4.6.1.16</ecNumber>
    </recommendedName>
</protein>
<feature type="domain" description="tRNA intron endonuclease catalytic" evidence="7">
    <location>
        <begin position="192"/>
        <end position="261"/>
    </location>
</feature>
<comment type="function">
    <text evidence="4">Constitutes one of the two catalytic subunit of the tRNA-splicing endonuclease complex, a complex responsible for identification and cleavage of the splice sites in pre-tRNA. It cleaves pre-tRNA at the 5'- and 3'-splice sites to release the intron. The products are an intron and two tRNA half-molecules bearing 2',3'-cyclic phosphate and 5'-OH termini. There are no conserved sequences at the splice sites, but the intron is invariably located at the same site in the gene, placing the splice sites an invariant distance from the constant structural features of the tRNA body.</text>
</comment>
<dbReference type="STRING" id="322104.A3LT26"/>
<dbReference type="InterPro" id="IPR006677">
    <property type="entry name" value="tRNA_intron_Endonuc_cat-like"/>
</dbReference>
<dbReference type="HOGENOM" id="CLU_049366_1_0_1"/>
<dbReference type="InParanoid" id="A3LT26"/>
<name>A3LT26_PICST</name>
<dbReference type="InterPro" id="IPR059049">
    <property type="entry name" value="TSEN34_N"/>
</dbReference>
<dbReference type="KEGG" id="pic:PICST_31261"/>
<keyword evidence="10" id="KW-1185">Reference proteome</keyword>
<accession>A3LT26</accession>
<dbReference type="SUPFAM" id="SSF53032">
    <property type="entry name" value="tRNA-intron endonuclease catalytic domain-like"/>
    <property type="match status" value="1"/>
</dbReference>
<evidence type="ECO:0000256" key="2">
    <source>
        <dbReference type="ARBA" id="ARBA00022694"/>
    </source>
</evidence>
<proteinExistence type="inferred from homology"/>
<keyword evidence="2 4" id="KW-0819">tRNA processing</keyword>
<keyword evidence="3 4" id="KW-0456">Lyase</keyword>
<organism evidence="9 10">
    <name type="scientific">Scheffersomyces stipitis (strain ATCC 58785 / CBS 6054 / NBRC 10063 / NRRL Y-11545)</name>
    <name type="common">Yeast</name>
    <name type="synonym">Pichia stipitis</name>
    <dbReference type="NCBI Taxonomy" id="322104"/>
    <lineage>
        <taxon>Eukaryota</taxon>
        <taxon>Fungi</taxon>
        <taxon>Dikarya</taxon>
        <taxon>Ascomycota</taxon>
        <taxon>Saccharomycotina</taxon>
        <taxon>Pichiomycetes</taxon>
        <taxon>Debaryomycetaceae</taxon>
        <taxon>Scheffersomyces</taxon>
    </lineage>
</organism>
<feature type="domain" description="TSEN34 N-terminal" evidence="8">
    <location>
        <begin position="37"/>
        <end position="103"/>
    </location>
</feature>
<evidence type="ECO:0000256" key="4">
    <source>
        <dbReference type="PIRNR" id="PIRNR017250"/>
    </source>
</evidence>
<dbReference type="GO" id="GO:0003676">
    <property type="term" value="F:nucleic acid binding"/>
    <property type="evidence" value="ECO:0007669"/>
    <property type="project" value="InterPro"/>
</dbReference>
<dbReference type="RefSeq" id="XP_001384366.2">
    <property type="nucleotide sequence ID" value="XM_001384329.1"/>
</dbReference>